<dbReference type="EMBL" id="CP097508">
    <property type="protein sequence ID" value="URE10491.1"/>
    <property type="molecule type" value="Genomic_DNA"/>
</dbReference>
<feature type="compositionally biased region" description="Basic and acidic residues" evidence="1">
    <location>
        <begin position="176"/>
        <end position="210"/>
    </location>
</feature>
<dbReference type="Proteomes" id="UP001055439">
    <property type="component" value="Chromosome 6"/>
</dbReference>
<reference evidence="2" key="1">
    <citation type="submission" date="2022-05" db="EMBL/GenBank/DDBJ databases">
        <title>The Musa troglodytarum L. genome provides insights into the mechanism of non-climacteric behaviour and enrichment of carotenoids.</title>
        <authorList>
            <person name="Wang J."/>
        </authorList>
    </citation>
    <scope>NUCLEOTIDE SEQUENCE</scope>
    <source>
        <tissue evidence="2">Leaf</tissue>
    </source>
</reference>
<dbReference type="Gene3D" id="3.30.70.330">
    <property type="match status" value="1"/>
</dbReference>
<dbReference type="OrthoDB" id="1099063at2759"/>
<name>A0A9E7KAL5_9LILI</name>
<gene>
    <name evidence="2" type="ORF">MUK42_30497</name>
</gene>
<sequence length="274" mass="30820">MDFVHLVKVQYMWNCKEKRCAKMPRYDDRYGSTRLYVGRISYRTRARDLEDLFSRYGRVLVALEVLVNISDEDHLLDLAVASIVELMAIGHETVKQETGKTNAAGVIHDHLLLVVVGVGAGVEVIAEAAVTDALLCSRSRSPVRDGRGRDREVRRSRSPEYSRSPRKSPRRSPPPSEDRKRSPSPDGSRSPRDRMSPPPKEEAEQLRSDHGQSPPRENSKSPMSQERESPRNARYRSPATNGGIPSPNSNPSPRDYEEDNNRHASPRGSESPRS</sequence>
<evidence type="ECO:0000256" key="1">
    <source>
        <dbReference type="SAM" id="MobiDB-lite"/>
    </source>
</evidence>
<evidence type="ECO:0000313" key="3">
    <source>
        <dbReference type="Proteomes" id="UP001055439"/>
    </source>
</evidence>
<dbReference type="SUPFAM" id="SSF54928">
    <property type="entry name" value="RNA-binding domain, RBD"/>
    <property type="match status" value="1"/>
</dbReference>
<dbReference type="GO" id="GO:0003676">
    <property type="term" value="F:nucleic acid binding"/>
    <property type="evidence" value="ECO:0007669"/>
    <property type="project" value="InterPro"/>
</dbReference>
<keyword evidence="3" id="KW-1185">Reference proteome</keyword>
<evidence type="ECO:0000313" key="2">
    <source>
        <dbReference type="EMBL" id="URE10491.1"/>
    </source>
</evidence>
<dbReference type="AlphaFoldDB" id="A0A9E7KAL5"/>
<dbReference type="InterPro" id="IPR035979">
    <property type="entry name" value="RBD_domain_sf"/>
</dbReference>
<organism evidence="2 3">
    <name type="scientific">Musa troglodytarum</name>
    <name type="common">fe'i banana</name>
    <dbReference type="NCBI Taxonomy" id="320322"/>
    <lineage>
        <taxon>Eukaryota</taxon>
        <taxon>Viridiplantae</taxon>
        <taxon>Streptophyta</taxon>
        <taxon>Embryophyta</taxon>
        <taxon>Tracheophyta</taxon>
        <taxon>Spermatophyta</taxon>
        <taxon>Magnoliopsida</taxon>
        <taxon>Liliopsida</taxon>
        <taxon>Zingiberales</taxon>
        <taxon>Musaceae</taxon>
        <taxon>Musa</taxon>
    </lineage>
</organism>
<dbReference type="InterPro" id="IPR012677">
    <property type="entry name" value="Nucleotide-bd_a/b_plait_sf"/>
</dbReference>
<protein>
    <submittedName>
        <fullName evidence="2">Splicing factor</fullName>
    </submittedName>
</protein>
<accession>A0A9E7KAL5</accession>
<feature type="compositionally biased region" description="Basic and acidic residues" evidence="1">
    <location>
        <begin position="142"/>
        <end position="160"/>
    </location>
</feature>
<feature type="region of interest" description="Disordered" evidence="1">
    <location>
        <begin position="140"/>
        <end position="274"/>
    </location>
</feature>
<proteinExistence type="predicted"/>